<dbReference type="SUPFAM" id="SSF46626">
    <property type="entry name" value="Cytochrome c"/>
    <property type="match status" value="2"/>
</dbReference>
<evidence type="ECO:0000256" key="1">
    <source>
        <dbReference type="ARBA" id="ARBA00022617"/>
    </source>
</evidence>
<dbReference type="Pfam" id="PF13442">
    <property type="entry name" value="Cytochrome_CBB3"/>
    <property type="match status" value="1"/>
</dbReference>
<dbReference type="Gene3D" id="1.10.760.10">
    <property type="entry name" value="Cytochrome c-like domain"/>
    <property type="match status" value="1"/>
</dbReference>
<keyword evidence="1 4" id="KW-0349">Heme</keyword>
<evidence type="ECO:0000256" key="4">
    <source>
        <dbReference type="PROSITE-ProRule" id="PRU00433"/>
    </source>
</evidence>
<evidence type="ECO:0000256" key="2">
    <source>
        <dbReference type="ARBA" id="ARBA00022723"/>
    </source>
</evidence>
<keyword evidence="2 4" id="KW-0479">Metal-binding</keyword>
<dbReference type="PROSITE" id="PS51007">
    <property type="entry name" value="CYTC"/>
    <property type="match status" value="1"/>
</dbReference>
<evidence type="ECO:0000313" key="6">
    <source>
        <dbReference type="EMBL" id="HFC93314.1"/>
    </source>
</evidence>
<name>A0A7V2T1B9_LEUMU</name>
<comment type="caution">
    <text evidence="6">The sequence shown here is derived from an EMBL/GenBank/DDBJ whole genome shotgun (WGS) entry which is preliminary data.</text>
</comment>
<dbReference type="GO" id="GO:0020037">
    <property type="term" value="F:heme binding"/>
    <property type="evidence" value="ECO:0007669"/>
    <property type="project" value="InterPro"/>
</dbReference>
<evidence type="ECO:0000256" key="3">
    <source>
        <dbReference type="ARBA" id="ARBA00023004"/>
    </source>
</evidence>
<reference evidence="6" key="1">
    <citation type="journal article" date="2020" name="mSystems">
        <title>Genome- and Community-Level Interaction Insights into Carbon Utilization and Element Cycling Functions of Hydrothermarchaeota in Hydrothermal Sediment.</title>
        <authorList>
            <person name="Zhou Z."/>
            <person name="Liu Y."/>
            <person name="Xu W."/>
            <person name="Pan J."/>
            <person name="Luo Z.H."/>
            <person name="Li M."/>
        </authorList>
    </citation>
    <scope>NUCLEOTIDE SEQUENCE [LARGE SCALE GENOMIC DNA]</scope>
    <source>
        <strain evidence="6">HyVt-493</strain>
    </source>
</reference>
<keyword evidence="3 4" id="KW-0408">Iron</keyword>
<dbReference type="Proteomes" id="UP000885750">
    <property type="component" value="Unassembled WGS sequence"/>
</dbReference>
<dbReference type="AlphaFoldDB" id="A0A7V2T1B9"/>
<dbReference type="GO" id="GO:0046872">
    <property type="term" value="F:metal ion binding"/>
    <property type="evidence" value="ECO:0007669"/>
    <property type="project" value="UniProtKB-KW"/>
</dbReference>
<dbReference type="InterPro" id="IPR036909">
    <property type="entry name" value="Cyt_c-like_dom_sf"/>
</dbReference>
<gene>
    <name evidence="6" type="ORF">ENJ51_10945</name>
</gene>
<dbReference type="GO" id="GO:0009055">
    <property type="term" value="F:electron transfer activity"/>
    <property type="evidence" value="ECO:0007669"/>
    <property type="project" value="InterPro"/>
</dbReference>
<protein>
    <recommendedName>
        <fullName evidence="5">Cytochrome c domain-containing protein</fullName>
    </recommendedName>
</protein>
<organism evidence="6">
    <name type="scientific">Leucothrix mucor</name>
    <dbReference type="NCBI Taxonomy" id="45248"/>
    <lineage>
        <taxon>Bacteria</taxon>
        <taxon>Pseudomonadati</taxon>
        <taxon>Pseudomonadota</taxon>
        <taxon>Gammaproteobacteria</taxon>
        <taxon>Thiotrichales</taxon>
        <taxon>Thiotrichaceae</taxon>
        <taxon>Leucothrix</taxon>
    </lineage>
</organism>
<dbReference type="InterPro" id="IPR009056">
    <property type="entry name" value="Cyt_c-like_dom"/>
</dbReference>
<sequence>KKGADWRCKECHGWDYKGKNGTYSAGKHFTGVVGIQNAVKLSTNEISKILRNKTHGYTDSVLSNNDVLDLANFVKYGQIDISGQVDTKSKQVLGDEKQGKKHYETICAVCHGLDGKDEDTPPLGKLANDNPWEVLHKISNGQPNNEMPALRTLGKGVAIDVITYIQKNLPKK</sequence>
<feature type="domain" description="Cytochrome c" evidence="5">
    <location>
        <begin position="94"/>
        <end position="169"/>
    </location>
</feature>
<feature type="non-terminal residue" evidence="6">
    <location>
        <position position="1"/>
    </location>
</feature>
<dbReference type="EMBL" id="DRMS01000412">
    <property type="protein sequence ID" value="HFC93314.1"/>
    <property type="molecule type" value="Genomic_DNA"/>
</dbReference>
<evidence type="ECO:0000259" key="5">
    <source>
        <dbReference type="PROSITE" id="PS51007"/>
    </source>
</evidence>
<proteinExistence type="predicted"/>
<accession>A0A7V2T1B9</accession>